<dbReference type="SUPFAM" id="SSF54849">
    <property type="entry name" value="GroEL-intermediate domain like"/>
    <property type="match status" value="1"/>
</dbReference>
<name>A0A0A2B1Z5_PROMR</name>
<dbReference type="NCBIfam" id="NF009487">
    <property type="entry name" value="PRK12849.1"/>
    <property type="match status" value="1"/>
</dbReference>
<proteinExistence type="inferred from homology"/>
<comment type="function">
    <text evidence="7 9">Together with its co-chaperonin GroES, plays an essential role in assisting protein folding. The GroEL-GroES system forms a nano-cage that allows encapsulation of the non-native substrate proteins and provides a physical environment optimized to promote and accelerate protein folding.</text>
</comment>
<evidence type="ECO:0000256" key="7">
    <source>
        <dbReference type="HAMAP-Rule" id="MF_00600"/>
    </source>
</evidence>
<comment type="similarity">
    <text evidence="1 7 8">Belongs to the chaperonin (HSP60) family.</text>
</comment>
<comment type="caution">
    <text evidence="11">The sequence shown here is derived from an EMBL/GenBank/DDBJ whole genome shotgun (WGS) entry which is preliminary data.</text>
</comment>
<feature type="binding site" evidence="7">
    <location>
        <position position="492"/>
    </location>
    <ligand>
        <name>ATP</name>
        <dbReference type="ChEBI" id="CHEBI:30616"/>
    </ligand>
</feature>
<keyword evidence="5 7" id="KW-0143">Chaperone</keyword>
<comment type="subunit">
    <text evidence="7 9">Forms a cylinder of 14 subunits composed of two heptameric rings stacked back-to-back. Interacts with the co-chaperonin GroES.</text>
</comment>
<evidence type="ECO:0000256" key="1">
    <source>
        <dbReference type="ARBA" id="ARBA00006607"/>
    </source>
</evidence>
<dbReference type="GO" id="GO:0016853">
    <property type="term" value="F:isomerase activity"/>
    <property type="evidence" value="ECO:0007669"/>
    <property type="project" value="UniProtKB-KW"/>
</dbReference>
<organism evidence="11 12">
    <name type="scientific">Prochlorococcus marinus str. SB</name>
    <dbReference type="NCBI Taxonomy" id="59926"/>
    <lineage>
        <taxon>Bacteria</taxon>
        <taxon>Bacillati</taxon>
        <taxon>Cyanobacteriota</taxon>
        <taxon>Cyanophyceae</taxon>
        <taxon>Synechococcales</taxon>
        <taxon>Prochlorococcaceae</taxon>
        <taxon>Prochlorococcus</taxon>
    </lineage>
</organism>
<evidence type="ECO:0000313" key="12">
    <source>
        <dbReference type="Proteomes" id="UP000030345"/>
    </source>
</evidence>
<dbReference type="eggNOG" id="COG0459">
    <property type="taxonomic scope" value="Bacteria"/>
</dbReference>
<gene>
    <name evidence="7" type="primary">groEL</name>
    <name evidence="7" type="synonym">groL</name>
    <name evidence="11" type="ORF">EV02_0746</name>
</gene>
<feature type="binding site" evidence="7">
    <location>
        <begin position="29"/>
        <end position="32"/>
    </location>
    <ligand>
        <name>ATP</name>
        <dbReference type="ChEBI" id="CHEBI:30616"/>
    </ligand>
</feature>
<evidence type="ECO:0000256" key="8">
    <source>
        <dbReference type="RuleBase" id="RU000418"/>
    </source>
</evidence>
<evidence type="ECO:0000256" key="3">
    <source>
        <dbReference type="ARBA" id="ARBA00022741"/>
    </source>
</evidence>
<reference evidence="12" key="1">
    <citation type="journal article" date="2014" name="Sci. Data">
        <title>Genomes of diverse isolates of the marine cyanobacterium Prochlorococcus.</title>
        <authorList>
            <person name="Biller S."/>
            <person name="Berube P."/>
            <person name="Thompson J."/>
            <person name="Kelly L."/>
            <person name="Roggensack S."/>
            <person name="Awad L."/>
            <person name="Roache-Johnson K."/>
            <person name="Ding H."/>
            <person name="Giovannoni S.J."/>
            <person name="Moore L.R."/>
            <person name="Chisholm S.W."/>
        </authorList>
    </citation>
    <scope>NUCLEOTIDE SEQUENCE [LARGE SCALE GENOMIC DNA]</scope>
    <source>
        <strain evidence="12">SB</strain>
    </source>
</reference>
<dbReference type="RefSeq" id="WP_032519473.1">
    <property type="nucleotide sequence ID" value="NZ_CP138981.1"/>
</dbReference>
<dbReference type="GO" id="GO:0005737">
    <property type="term" value="C:cytoplasm"/>
    <property type="evidence" value="ECO:0007669"/>
    <property type="project" value="UniProtKB-SubCell"/>
</dbReference>
<comment type="subcellular location">
    <subcellularLocation>
        <location evidence="7">Cytoplasm</location>
    </subcellularLocation>
</comment>
<sequence>MAKQLSFSNESREALEKGVNFVANAVKVTIGPKAKNVVIEKKFGSPDIVRDGSTVAKEIEIENPISNLGAKLIEQVASKTKESAGDGTTTATILAQKMVQEGLKNIASGANPMELKKGMEAGLAFVLEKLSSKSISLNGSDIQKVATVSAGGDEEIGSIISKAMDIVTSDGVITVEESQSLETELDITEGMSFDRGYSSPYFVTDQERQVCELENPKILITDQKVSTLVDLVPILEEIQKSGSPFLILAEDIEGEALTTLVLNKNSGVLNVASVRAPLFGERRKAALEDIAILTGAKLISEDKSMTLDKLSINDLGKAKKITITKDKTTIVAFEDTKDLVKARVEKLKREVNITESDYDQDKINERIAKLAGGVALIKVGAATETEMKFKKLRIEDSLNATKAAIEEGVVSGGGQTLIEISDDLLKLSETSSDDLRTGINIVKEALLEPTKQIAKNAGFNGDVVVAEIQRLNKGFNANSGQYEDLKDSGILDPTKVIRLALQDSVSIAAMLLTTEVAMADIPEPEAAASGGPGGDPMGGMGGMGMPGMGGMGMPGMGGMGMPGMGGMGMPGMGGMGMPGMGGMGMPGMGGMGMPGMM</sequence>
<dbReference type="SUPFAM" id="SSF52029">
    <property type="entry name" value="GroEL apical domain-like"/>
    <property type="match status" value="1"/>
</dbReference>
<feature type="binding site" evidence="7">
    <location>
        <position position="413"/>
    </location>
    <ligand>
        <name>ATP</name>
        <dbReference type="ChEBI" id="CHEBI:30616"/>
    </ligand>
</feature>
<dbReference type="PROSITE" id="PS00296">
    <property type="entry name" value="CHAPERONINS_CPN60"/>
    <property type="match status" value="1"/>
</dbReference>
<keyword evidence="11" id="KW-0346">Stress response</keyword>
<keyword evidence="6 7" id="KW-0413">Isomerase</keyword>
<dbReference type="Gene3D" id="1.10.560.10">
    <property type="entry name" value="GroEL-like equatorial domain"/>
    <property type="match status" value="1"/>
</dbReference>
<dbReference type="GO" id="GO:0140662">
    <property type="term" value="F:ATP-dependent protein folding chaperone"/>
    <property type="evidence" value="ECO:0007669"/>
    <property type="project" value="InterPro"/>
</dbReference>
<dbReference type="GO" id="GO:0042026">
    <property type="term" value="P:protein refolding"/>
    <property type="evidence" value="ECO:0007669"/>
    <property type="project" value="UniProtKB-UniRule"/>
</dbReference>
<dbReference type="Pfam" id="PF00118">
    <property type="entry name" value="Cpn60_TCP1"/>
    <property type="match status" value="1"/>
</dbReference>
<accession>A0A0A2B1Z5</accession>
<dbReference type="HAMAP" id="MF_00600">
    <property type="entry name" value="CH60"/>
    <property type="match status" value="1"/>
</dbReference>
<evidence type="ECO:0000313" key="11">
    <source>
        <dbReference type="EMBL" id="KGG08078.1"/>
    </source>
</evidence>
<feature type="binding site" evidence="7">
    <location>
        <begin position="86"/>
        <end position="90"/>
    </location>
    <ligand>
        <name>ATP</name>
        <dbReference type="ChEBI" id="CHEBI:30616"/>
    </ligand>
</feature>
<evidence type="ECO:0000256" key="2">
    <source>
        <dbReference type="ARBA" id="ARBA00022490"/>
    </source>
</evidence>
<dbReference type="Gene3D" id="3.30.260.10">
    <property type="entry name" value="TCP-1-like chaperonin intermediate domain"/>
    <property type="match status" value="1"/>
</dbReference>
<protein>
    <recommendedName>
        <fullName evidence="7">Chaperonin GroEL</fullName>
        <ecNumber evidence="7">5.6.1.7</ecNumber>
    </recommendedName>
    <alternativeName>
        <fullName evidence="7">60 kDa chaperonin</fullName>
    </alternativeName>
    <alternativeName>
        <fullName evidence="7">Chaperonin-60</fullName>
        <shortName evidence="7">Cpn60</shortName>
    </alternativeName>
</protein>
<dbReference type="GO" id="GO:0051082">
    <property type="term" value="F:unfolded protein binding"/>
    <property type="evidence" value="ECO:0007669"/>
    <property type="project" value="UniProtKB-UniRule"/>
</dbReference>
<dbReference type="FunFam" id="3.50.7.10:FF:000001">
    <property type="entry name" value="60 kDa chaperonin"/>
    <property type="match status" value="1"/>
</dbReference>
<dbReference type="PANTHER" id="PTHR45633">
    <property type="entry name" value="60 KDA HEAT SHOCK PROTEIN, MITOCHONDRIAL"/>
    <property type="match status" value="1"/>
</dbReference>
<dbReference type="NCBIfam" id="NF000592">
    <property type="entry name" value="PRK00013.1"/>
    <property type="match status" value="1"/>
</dbReference>
<dbReference type="CDD" id="cd03344">
    <property type="entry name" value="GroEL"/>
    <property type="match status" value="1"/>
</dbReference>
<evidence type="ECO:0000256" key="4">
    <source>
        <dbReference type="ARBA" id="ARBA00022840"/>
    </source>
</evidence>
<evidence type="ECO:0000256" key="5">
    <source>
        <dbReference type="ARBA" id="ARBA00023186"/>
    </source>
</evidence>
<dbReference type="OrthoDB" id="9766614at2"/>
<dbReference type="STRING" id="59926.EV02_0746"/>
<keyword evidence="3 7" id="KW-0547">Nucleotide-binding</keyword>
<dbReference type="InterPro" id="IPR002423">
    <property type="entry name" value="Cpn60/GroEL/TCP-1"/>
</dbReference>
<dbReference type="InterPro" id="IPR001844">
    <property type="entry name" value="Cpn60/GroEL"/>
</dbReference>
<dbReference type="InterPro" id="IPR027409">
    <property type="entry name" value="GroEL-like_apical_dom_sf"/>
</dbReference>
<dbReference type="InterPro" id="IPR027410">
    <property type="entry name" value="TCP-1-like_intermed_sf"/>
</dbReference>
<feature type="coiled-coil region" evidence="10">
    <location>
        <begin position="330"/>
        <end position="364"/>
    </location>
</feature>
<dbReference type="Gene3D" id="3.50.7.10">
    <property type="entry name" value="GroEL"/>
    <property type="match status" value="1"/>
</dbReference>
<evidence type="ECO:0000256" key="10">
    <source>
        <dbReference type="SAM" id="Coils"/>
    </source>
</evidence>
<evidence type="ECO:0000256" key="6">
    <source>
        <dbReference type="ARBA" id="ARBA00023235"/>
    </source>
</evidence>
<dbReference type="NCBIfam" id="TIGR02348">
    <property type="entry name" value="GroEL"/>
    <property type="match status" value="1"/>
</dbReference>
<keyword evidence="2 7" id="KW-0963">Cytoplasm</keyword>
<dbReference type="PRINTS" id="PR00298">
    <property type="entry name" value="CHAPERONIN60"/>
</dbReference>
<dbReference type="SUPFAM" id="SSF48592">
    <property type="entry name" value="GroEL equatorial domain-like"/>
    <property type="match status" value="1"/>
</dbReference>
<keyword evidence="10" id="KW-0175">Coiled coil</keyword>
<dbReference type="GO" id="GO:0005524">
    <property type="term" value="F:ATP binding"/>
    <property type="evidence" value="ECO:0007669"/>
    <property type="project" value="UniProtKB-UniRule"/>
</dbReference>
<dbReference type="NCBIfam" id="NF009488">
    <property type="entry name" value="PRK12850.1"/>
    <property type="match status" value="1"/>
</dbReference>
<dbReference type="InterPro" id="IPR027413">
    <property type="entry name" value="GROEL-like_equatorial_sf"/>
</dbReference>
<dbReference type="EMBL" id="JNAS01000002">
    <property type="protein sequence ID" value="KGG08078.1"/>
    <property type="molecule type" value="Genomic_DNA"/>
</dbReference>
<keyword evidence="4 7" id="KW-0067">ATP-binding</keyword>
<evidence type="ECO:0000256" key="9">
    <source>
        <dbReference type="RuleBase" id="RU000419"/>
    </source>
</evidence>
<dbReference type="AlphaFoldDB" id="A0A0A2B1Z5"/>
<dbReference type="NCBIfam" id="NF009489">
    <property type="entry name" value="PRK12851.1"/>
    <property type="match status" value="1"/>
</dbReference>
<dbReference type="EC" id="5.6.1.7" evidence="7"/>
<dbReference type="Proteomes" id="UP000030345">
    <property type="component" value="Unassembled WGS sequence"/>
</dbReference>
<comment type="caution">
    <text evidence="7">Lacks conserved residue(s) required for the propagation of feature annotation.</text>
</comment>
<dbReference type="InterPro" id="IPR018370">
    <property type="entry name" value="Chaperonin_Cpn60_CS"/>
</dbReference>